<feature type="transmembrane region" description="Helical" evidence="9">
    <location>
        <begin position="86"/>
        <end position="102"/>
    </location>
</feature>
<keyword evidence="12" id="KW-1185">Reference proteome</keyword>
<keyword evidence="6 11" id="KW-0418">Kinase</keyword>
<dbReference type="PANTHER" id="PTHR24421:SF10">
    <property type="entry name" value="NITRATE_NITRITE SENSOR PROTEIN NARQ"/>
    <property type="match status" value="1"/>
</dbReference>
<keyword evidence="4" id="KW-0808">Transferase</keyword>
<evidence type="ECO:0000256" key="3">
    <source>
        <dbReference type="ARBA" id="ARBA00022553"/>
    </source>
</evidence>
<dbReference type="InterPro" id="IPR011712">
    <property type="entry name" value="Sig_transdc_His_kin_sub3_dim/P"/>
</dbReference>
<dbReference type="GO" id="GO:0016020">
    <property type="term" value="C:membrane"/>
    <property type="evidence" value="ECO:0007669"/>
    <property type="project" value="InterPro"/>
</dbReference>
<feature type="transmembrane region" description="Helical" evidence="9">
    <location>
        <begin position="36"/>
        <end position="55"/>
    </location>
</feature>
<keyword evidence="9" id="KW-0472">Membrane</keyword>
<keyword evidence="9" id="KW-0812">Transmembrane</keyword>
<accession>A0A6G4U3S6</accession>
<evidence type="ECO:0000256" key="8">
    <source>
        <dbReference type="ARBA" id="ARBA00023012"/>
    </source>
</evidence>
<evidence type="ECO:0000259" key="10">
    <source>
        <dbReference type="Pfam" id="PF07730"/>
    </source>
</evidence>
<reference evidence="11 12" key="1">
    <citation type="submission" date="2020-02" db="EMBL/GenBank/DDBJ databases">
        <title>Whole-genome analyses of novel actinobacteria.</title>
        <authorList>
            <person name="Sahin N."/>
        </authorList>
    </citation>
    <scope>NUCLEOTIDE SEQUENCE [LARGE SCALE GENOMIC DNA]</scope>
    <source>
        <strain evidence="11 12">A7024</strain>
    </source>
</reference>
<protein>
    <recommendedName>
        <fullName evidence="2">histidine kinase</fullName>
        <ecNumber evidence="2">2.7.13.3</ecNumber>
    </recommendedName>
</protein>
<dbReference type="InterPro" id="IPR036890">
    <property type="entry name" value="HATPase_C_sf"/>
</dbReference>
<keyword evidence="5" id="KW-0547">Nucleotide-binding</keyword>
<feature type="transmembrane region" description="Helical" evidence="9">
    <location>
        <begin position="62"/>
        <end position="80"/>
    </location>
</feature>
<keyword evidence="7" id="KW-0067">ATP-binding</keyword>
<organism evidence="11 12">
    <name type="scientific">Streptomyces coryli</name>
    <dbReference type="NCBI Taxonomy" id="1128680"/>
    <lineage>
        <taxon>Bacteria</taxon>
        <taxon>Bacillati</taxon>
        <taxon>Actinomycetota</taxon>
        <taxon>Actinomycetes</taxon>
        <taxon>Kitasatosporales</taxon>
        <taxon>Streptomycetaceae</taxon>
        <taxon>Streptomyces</taxon>
    </lineage>
</organism>
<dbReference type="InterPro" id="IPR050482">
    <property type="entry name" value="Sensor_HK_TwoCompSys"/>
</dbReference>
<evidence type="ECO:0000256" key="5">
    <source>
        <dbReference type="ARBA" id="ARBA00022741"/>
    </source>
</evidence>
<dbReference type="Gene3D" id="1.20.5.1930">
    <property type="match status" value="1"/>
</dbReference>
<dbReference type="AlphaFoldDB" id="A0A6G4U3S6"/>
<dbReference type="PANTHER" id="PTHR24421">
    <property type="entry name" value="NITRATE/NITRITE SENSOR PROTEIN NARX-RELATED"/>
    <property type="match status" value="1"/>
</dbReference>
<dbReference type="GO" id="GO:0046983">
    <property type="term" value="F:protein dimerization activity"/>
    <property type="evidence" value="ECO:0007669"/>
    <property type="project" value="InterPro"/>
</dbReference>
<dbReference type="RefSeq" id="WP_165239972.1">
    <property type="nucleotide sequence ID" value="NZ_JAAKZV010000105.1"/>
</dbReference>
<keyword evidence="9" id="KW-1133">Transmembrane helix</keyword>
<keyword evidence="8" id="KW-0902">Two-component regulatory system</keyword>
<evidence type="ECO:0000256" key="1">
    <source>
        <dbReference type="ARBA" id="ARBA00000085"/>
    </source>
</evidence>
<dbReference type="EMBL" id="JAAKZV010000105">
    <property type="protein sequence ID" value="NGN66662.1"/>
    <property type="molecule type" value="Genomic_DNA"/>
</dbReference>
<dbReference type="EC" id="2.7.13.3" evidence="2"/>
<comment type="catalytic activity">
    <reaction evidence="1">
        <text>ATP + protein L-histidine = ADP + protein N-phospho-L-histidine.</text>
        <dbReference type="EC" id="2.7.13.3"/>
    </reaction>
</comment>
<dbReference type="SUPFAM" id="SSF55874">
    <property type="entry name" value="ATPase domain of HSP90 chaperone/DNA topoisomerase II/histidine kinase"/>
    <property type="match status" value="1"/>
</dbReference>
<evidence type="ECO:0000313" key="11">
    <source>
        <dbReference type="EMBL" id="NGN66662.1"/>
    </source>
</evidence>
<dbReference type="Proteomes" id="UP000481583">
    <property type="component" value="Unassembled WGS sequence"/>
</dbReference>
<sequence length="389" mass="40156">MSSAEGSLDEGRRLVGAAAVAALVLLPAVLGGPGALPVAVPAALAGFVLCLRCPWRRVGGIPAAPVVGVCLVSLGASFGFRGEQGFALFWAVAEVPLLLLLLRRVTRWAPERAVLVLAPLLALAVVLLPLRFLFAEPAVKGAAVAFACVVSLFPAGVAVAVGLYFRTVESRGVRAMTVALDRQRLQVAADLHDFVAHELTGIVVEAQSAQWTGDLGADETRELLARVEAAGVRALESMDRTVQSLRADAPPTQAYGLADLSRLVEQYAAPGPDARVELRMEPGLAGTLPRLVDDAAYRVVVEALTNVRRHAGGVSRVAVTVVRAVGPGGGPAVEVVVANNGVPVRAMAPARPGGGTGLAGLALRVEALGGELDWGPGQGGWRVRALLPG</sequence>
<feature type="domain" description="Signal transduction histidine kinase subgroup 3 dimerisation and phosphoacceptor" evidence="10">
    <location>
        <begin position="184"/>
        <end position="248"/>
    </location>
</feature>
<evidence type="ECO:0000256" key="6">
    <source>
        <dbReference type="ARBA" id="ARBA00022777"/>
    </source>
</evidence>
<gene>
    <name evidence="11" type="ORF">G5C51_22500</name>
</gene>
<name>A0A6G4U3S6_9ACTN</name>
<evidence type="ECO:0000313" key="12">
    <source>
        <dbReference type="Proteomes" id="UP000481583"/>
    </source>
</evidence>
<dbReference type="Pfam" id="PF07730">
    <property type="entry name" value="HisKA_3"/>
    <property type="match status" value="1"/>
</dbReference>
<evidence type="ECO:0000256" key="4">
    <source>
        <dbReference type="ARBA" id="ARBA00022679"/>
    </source>
</evidence>
<comment type="caution">
    <text evidence="11">The sequence shown here is derived from an EMBL/GenBank/DDBJ whole genome shotgun (WGS) entry which is preliminary data.</text>
</comment>
<evidence type="ECO:0000256" key="2">
    <source>
        <dbReference type="ARBA" id="ARBA00012438"/>
    </source>
</evidence>
<dbReference type="GO" id="GO:0005524">
    <property type="term" value="F:ATP binding"/>
    <property type="evidence" value="ECO:0007669"/>
    <property type="project" value="UniProtKB-KW"/>
</dbReference>
<proteinExistence type="predicted"/>
<keyword evidence="3" id="KW-0597">Phosphoprotein</keyword>
<evidence type="ECO:0000256" key="7">
    <source>
        <dbReference type="ARBA" id="ARBA00022840"/>
    </source>
</evidence>
<dbReference type="GO" id="GO:0000155">
    <property type="term" value="F:phosphorelay sensor kinase activity"/>
    <property type="evidence" value="ECO:0007669"/>
    <property type="project" value="InterPro"/>
</dbReference>
<evidence type="ECO:0000256" key="9">
    <source>
        <dbReference type="SAM" id="Phobius"/>
    </source>
</evidence>
<dbReference type="Gene3D" id="3.30.565.10">
    <property type="entry name" value="Histidine kinase-like ATPase, C-terminal domain"/>
    <property type="match status" value="1"/>
</dbReference>
<feature type="transmembrane region" description="Helical" evidence="9">
    <location>
        <begin position="141"/>
        <end position="165"/>
    </location>
</feature>
<feature type="transmembrane region" description="Helical" evidence="9">
    <location>
        <begin position="114"/>
        <end position="135"/>
    </location>
</feature>